<dbReference type="Proteomes" id="UP000541444">
    <property type="component" value="Unassembled WGS sequence"/>
</dbReference>
<dbReference type="FunFam" id="3.50.4.10:FF:000002">
    <property type="entry name" value="G-type lectin S-receptor-like serine/threonine-protein kinase"/>
    <property type="match status" value="1"/>
</dbReference>
<dbReference type="Pfam" id="PF08276">
    <property type="entry name" value="PAN_2"/>
    <property type="match status" value="1"/>
</dbReference>
<dbReference type="Pfam" id="PF01453">
    <property type="entry name" value="B_lectin"/>
    <property type="match status" value="1"/>
</dbReference>
<comment type="caution">
    <text evidence="9">The sequence shown here is derived from an EMBL/GenBank/DDBJ whole genome shotgun (WGS) entry which is preliminary data.</text>
</comment>
<feature type="chain" id="PRO_5029744408" evidence="6">
    <location>
        <begin position="25"/>
        <end position="456"/>
    </location>
</feature>
<dbReference type="PROSITE" id="PS50948">
    <property type="entry name" value="PAN"/>
    <property type="match status" value="1"/>
</dbReference>
<proteinExistence type="predicted"/>
<evidence type="ECO:0000259" key="8">
    <source>
        <dbReference type="PROSITE" id="PS50948"/>
    </source>
</evidence>
<dbReference type="Pfam" id="PF00954">
    <property type="entry name" value="S_locus_glycop"/>
    <property type="match status" value="1"/>
</dbReference>
<dbReference type="InterPro" id="IPR001480">
    <property type="entry name" value="Bulb-type_lectin_dom"/>
</dbReference>
<dbReference type="CDD" id="cd01098">
    <property type="entry name" value="PAN_AP_plant"/>
    <property type="match status" value="1"/>
</dbReference>
<evidence type="ECO:0000313" key="10">
    <source>
        <dbReference type="Proteomes" id="UP000541444"/>
    </source>
</evidence>
<dbReference type="PANTHER" id="PTHR32444">
    <property type="entry name" value="BULB-TYPE LECTIN DOMAIN-CONTAINING PROTEIN"/>
    <property type="match status" value="1"/>
</dbReference>
<dbReference type="SMART" id="SM00473">
    <property type="entry name" value="PAN_AP"/>
    <property type="match status" value="1"/>
</dbReference>
<keyword evidence="5" id="KW-0675">Receptor</keyword>
<dbReference type="FunFam" id="2.90.10.10:FF:000004">
    <property type="entry name" value="G-type lectin S-receptor-like serine/threonine-protein kinase"/>
    <property type="match status" value="1"/>
</dbReference>
<name>A0A7J7MPP7_9MAGN</name>
<dbReference type="PROSITE" id="PS50927">
    <property type="entry name" value="BULB_LECTIN"/>
    <property type="match status" value="1"/>
</dbReference>
<keyword evidence="3 6" id="KW-0732">Signal</keyword>
<dbReference type="SUPFAM" id="SSF51110">
    <property type="entry name" value="alpha-D-mannose-specific plant lectins"/>
    <property type="match status" value="1"/>
</dbReference>
<organism evidence="9 10">
    <name type="scientific">Kingdonia uniflora</name>
    <dbReference type="NCBI Taxonomy" id="39325"/>
    <lineage>
        <taxon>Eukaryota</taxon>
        <taxon>Viridiplantae</taxon>
        <taxon>Streptophyta</taxon>
        <taxon>Embryophyta</taxon>
        <taxon>Tracheophyta</taxon>
        <taxon>Spermatophyta</taxon>
        <taxon>Magnoliopsida</taxon>
        <taxon>Ranunculales</taxon>
        <taxon>Circaeasteraceae</taxon>
        <taxon>Kingdonia</taxon>
    </lineage>
</organism>
<dbReference type="PIRSF" id="PIRSF002686">
    <property type="entry name" value="SLG"/>
    <property type="match status" value="1"/>
</dbReference>
<evidence type="ECO:0000256" key="6">
    <source>
        <dbReference type="SAM" id="SignalP"/>
    </source>
</evidence>
<evidence type="ECO:0000256" key="2">
    <source>
        <dbReference type="ARBA" id="ARBA00022553"/>
    </source>
</evidence>
<evidence type="ECO:0000256" key="4">
    <source>
        <dbReference type="ARBA" id="ARBA00023157"/>
    </source>
</evidence>
<dbReference type="Gene3D" id="2.90.10.10">
    <property type="entry name" value="Bulb-type lectin domain"/>
    <property type="match status" value="1"/>
</dbReference>
<evidence type="ECO:0000313" key="9">
    <source>
        <dbReference type="EMBL" id="KAF6156814.1"/>
    </source>
</evidence>
<gene>
    <name evidence="9" type="ORF">GIB67_017348</name>
</gene>
<keyword evidence="2" id="KW-0597">Phosphoprotein</keyword>
<dbReference type="EMBL" id="JACGCM010001300">
    <property type="protein sequence ID" value="KAF6156814.1"/>
    <property type="molecule type" value="Genomic_DNA"/>
</dbReference>
<feature type="domain" description="Bulb-type lectin" evidence="7">
    <location>
        <begin position="25"/>
        <end position="146"/>
    </location>
</feature>
<feature type="domain" description="Apple" evidence="8">
    <location>
        <begin position="341"/>
        <end position="422"/>
    </location>
</feature>
<feature type="signal peptide" evidence="6">
    <location>
        <begin position="1"/>
        <end position="24"/>
    </location>
</feature>
<keyword evidence="4" id="KW-1015">Disulfide bond</keyword>
<dbReference type="InterPro" id="IPR036426">
    <property type="entry name" value="Bulb-type_lectin_dom_sf"/>
</dbReference>
<dbReference type="AlphaFoldDB" id="A0A7J7MPP7"/>
<dbReference type="InterPro" id="IPR035446">
    <property type="entry name" value="SLSG/EP1"/>
</dbReference>
<evidence type="ECO:0000256" key="1">
    <source>
        <dbReference type="ARBA" id="ARBA00003061"/>
    </source>
</evidence>
<accession>A0A7J7MPP7</accession>
<dbReference type="OrthoDB" id="1922443at2759"/>
<dbReference type="InterPro" id="IPR003609">
    <property type="entry name" value="Pan_app"/>
</dbReference>
<dbReference type="PANTHER" id="PTHR32444:SF234">
    <property type="entry name" value="RECEPTOR-LIKE SERINE_THREONINE-PROTEIN KINASE"/>
    <property type="match status" value="1"/>
</dbReference>
<keyword evidence="10" id="KW-1185">Reference proteome</keyword>
<evidence type="ECO:0000259" key="7">
    <source>
        <dbReference type="PROSITE" id="PS50927"/>
    </source>
</evidence>
<comment type="function">
    <text evidence="1">Involved in sporophytic self-incompatibility system (the inability of flowering plants to achieve self-fertilization).</text>
</comment>
<evidence type="ECO:0000256" key="5">
    <source>
        <dbReference type="ARBA" id="ARBA00023170"/>
    </source>
</evidence>
<reference evidence="9 10" key="1">
    <citation type="journal article" date="2020" name="IScience">
        <title>Genome Sequencing of the Endangered Kingdonia uniflora (Circaeasteraceae, Ranunculales) Reveals Potential Mechanisms of Evolutionary Specialization.</title>
        <authorList>
            <person name="Sun Y."/>
            <person name="Deng T."/>
            <person name="Zhang A."/>
            <person name="Moore M.J."/>
            <person name="Landis J.B."/>
            <person name="Lin N."/>
            <person name="Zhang H."/>
            <person name="Zhang X."/>
            <person name="Huang J."/>
            <person name="Zhang X."/>
            <person name="Sun H."/>
            <person name="Wang H."/>
        </authorList>
    </citation>
    <scope>NUCLEOTIDE SEQUENCE [LARGE SCALE GENOMIC DNA]</scope>
    <source>
        <strain evidence="9">TB1705</strain>
        <tissue evidence="9">Leaf</tissue>
    </source>
</reference>
<dbReference type="SMART" id="SM00108">
    <property type="entry name" value="B_lectin"/>
    <property type="match status" value="1"/>
</dbReference>
<sequence length="456" mass="51235">MVGLSFLVFCFTLLSLLCQQSSVAIQIITSSQSLSDGKTIVSQGESFELGFFSPVDSKNRYIGIWYKTIPLQTVVWVANRNSPLNDSSGVLKIEFNGNLVLHNGANNVIWSSNYLKATENPVVELLDSGNLVLKDGNDGNSTSYLWQSFDYPSDTLLPGMKLGWDLKTGFNRYLSAWNGVNDPSVGDLTYGIINFNRYPEAAMMRNSKEYYRSGPWNGLRYSGAPELKPNPVFKFDFVSNEDEVYYTYGLNDNSVISRLVLNQTSGNPALQRFTWAQRWVLLISIPRDLCDTYRNCGAYGSCDINDAPICSCLKGLKPRSPLDWNKTDYSLGCIHETPLNCTKGDRFVKFTGVKLPETTKTWVNKSMDLEECKVKCLMNCSCTAYTTSNISGDGSGCVIWLGDLFDIRQFNTAGQDIYIRMLASEIDGHYYSEDVPFMTIRRVLVTSIPNDQFKRQ</sequence>
<dbReference type="GO" id="GO:0048544">
    <property type="term" value="P:recognition of pollen"/>
    <property type="evidence" value="ECO:0007669"/>
    <property type="project" value="InterPro"/>
</dbReference>
<protein>
    <submittedName>
        <fullName evidence="9">Uncharacterized protein</fullName>
    </submittedName>
</protein>
<dbReference type="InterPro" id="IPR000858">
    <property type="entry name" value="S_locus_glycoprot_dom"/>
</dbReference>
<evidence type="ECO:0000256" key="3">
    <source>
        <dbReference type="ARBA" id="ARBA00022729"/>
    </source>
</evidence>
<dbReference type="CDD" id="cd00028">
    <property type="entry name" value="B_lectin"/>
    <property type="match status" value="1"/>
</dbReference>